<dbReference type="PANTHER" id="PTHR47723:SF13">
    <property type="entry name" value="PUTATIVE-RELATED"/>
    <property type="match status" value="1"/>
</dbReference>
<dbReference type="EMBL" id="DF973553">
    <property type="protein sequence ID" value="GAU34393.1"/>
    <property type="molecule type" value="Genomic_DNA"/>
</dbReference>
<keyword evidence="3" id="KW-1185">Reference proteome</keyword>
<dbReference type="Gene3D" id="3.30.420.10">
    <property type="entry name" value="Ribonuclease H-like superfamily/Ribonuclease H"/>
    <property type="match status" value="1"/>
</dbReference>
<dbReference type="InterPro" id="IPR044730">
    <property type="entry name" value="RNase_H-like_dom_plant"/>
</dbReference>
<evidence type="ECO:0000313" key="3">
    <source>
        <dbReference type="Proteomes" id="UP000242715"/>
    </source>
</evidence>
<dbReference type="InterPro" id="IPR002156">
    <property type="entry name" value="RNaseH_domain"/>
</dbReference>
<organism evidence="2 3">
    <name type="scientific">Trifolium subterraneum</name>
    <name type="common">Subterranean clover</name>
    <dbReference type="NCBI Taxonomy" id="3900"/>
    <lineage>
        <taxon>Eukaryota</taxon>
        <taxon>Viridiplantae</taxon>
        <taxon>Streptophyta</taxon>
        <taxon>Embryophyta</taxon>
        <taxon>Tracheophyta</taxon>
        <taxon>Spermatophyta</taxon>
        <taxon>Magnoliopsida</taxon>
        <taxon>eudicotyledons</taxon>
        <taxon>Gunneridae</taxon>
        <taxon>Pentapetalae</taxon>
        <taxon>rosids</taxon>
        <taxon>fabids</taxon>
        <taxon>Fabales</taxon>
        <taxon>Fabaceae</taxon>
        <taxon>Papilionoideae</taxon>
        <taxon>50 kb inversion clade</taxon>
        <taxon>NPAAA clade</taxon>
        <taxon>Hologalegina</taxon>
        <taxon>IRL clade</taxon>
        <taxon>Trifolieae</taxon>
        <taxon>Trifolium</taxon>
    </lineage>
</organism>
<dbReference type="InterPro" id="IPR036397">
    <property type="entry name" value="RNaseH_sf"/>
</dbReference>
<dbReference type="GO" id="GO:0004523">
    <property type="term" value="F:RNA-DNA hybrid ribonuclease activity"/>
    <property type="evidence" value="ECO:0007669"/>
    <property type="project" value="InterPro"/>
</dbReference>
<gene>
    <name evidence="2" type="ORF">TSUD_217330</name>
</gene>
<protein>
    <recommendedName>
        <fullName evidence="1">RNase H type-1 domain-containing protein</fullName>
    </recommendedName>
</protein>
<dbReference type="Pfam" id="PF13456">
    <property type="entry name" value="RVT_3"/>
    <property type="match status" value="1"/>
</dbReference>
<dbReference type="InterPro" id="IPR053151">
    <property type="entry name" value="RNase_H-like"/>
</dbReference>
<name>A0A2Z6MX42_TRISU</name>
<proteinExistence type="predicted"/>
<dbReference type="PROSITE" id="PS50879">
    <property type="entry name" value="RNASE_H_1"/>
    <property type="match status" value="1"/>
</dbReference>
<dbReference type="PANTHER" id="PTHR47723">
    <property type="entry name" value="OS05G0353850 PROTEIN"/>
    <property type="match status" value="1"/>
</dbReference>
<feature type="domain" description="RNase H type-1" evidence="1">
    <location>
        <begin position="10"/>
        <end position="139"/>
    </location>
</feature>
<dbReference type="CDD" id="cd06222">
    <property type="entry name" value="RNase_H_like"/>
    <property type="match status" value="1"/>
</dbReference>
<dbReference type="Proteomes" id="UP000242715">
    <property type="component" value="Unassembled WGS sequence"/>
</dbReference>
<evidence type="ECO:0000313" key="2">
    <source>
        <dbReference type="EMBL" id="GAU34393.1"/>
    </source>
</evidence>
<dbReference type="OrthoDB" id="1436468at2759"/>
<dbReference type="AlphaFoldDB" id="A0A2Z6MX42"/>
<sequence length="173" mass="19384">MAMIGWKPPQNMFVKLDTNEAYKKNSVAGCGGFIRGSQGEWLGGFAKCVGLCSAFVAELWGVYEGLQHVYSMGFKKVELHIDSETVVHVLKKGNSTSSLGCSLLKQIWQLLEMDWLVEINHTYREANMCADALTNIGCSFDFNIVFYDSVPSQLRDIYQFDLLGNTTPRLILL</sequence>
<dbReference type="SUPFAM" id="SSF53098">
    <property type="entry name" value="Ribonuclease H-like"/>
    <property type="match status" value="1"/>
</dbReference>
<dbReference type="InterPro" id="IPR012337">
    <property type="entry name" value="RNaseH-like_sf"/>
</dbReference>
<reference evidence="3" key="1">
    <citation type="journal article" date="2017" name="Front. Plant Sci.">
        <title>Climate Clever Clovers: New Paradigm to Reduce the Environmental Footprint of Ruminants by Breeding Low Methanogenic Forages Utilizing Haplotype Variation.</title>
        <authorList>
            <person name="Kaur P."/>
            <person name="Appels R."/>
            <person name="Bayer P.E."/>
            <person name="Keeble-Gagnere G."/>
            <person name="Wang J."/>
            <person name="Hirakawa H."/>
            <person name="Shirasawa K."/>
            <person name="Vercoe P."/>
            <person name="Stefanova K."/>
            <person name="Durmic Z."/>
            <person name="Nichols P."/>
            <person name="Revell C."/>
            <person name="Isobe S.N."/>
            <person name="Edwards D."/>
            <person name="Erskine W."/>
        </authorList>
    </citation>
    <scope>NUCLEOTIDE SEQUENCE [LARGE SCALE GENOMIC DNA]</scope>
    <source>
        <strain evidence="3">cv. Daliak</strain>
    </source>
</reference>
<dbReference type="GO" id="GO:0003676">
    <property type="term" value="F:nucleic acid binding"/>
    <property type="evidence" value="ECO:0007669"/>
    <property type="project" value="InterPro"/>
</dbReference>
<accession>A0A2Z6MX42</accession>
<evidence type="ECO:0000259" key="1">
    <source>
        <dbReference type="PROSITE" id="PS50879"/>
    </source>
</evidence>